<comment type="caution">
    <text evidence="2">The sequence shown here is derived from an EMBL/GenBank/DDBJ whole genome shotgun (WGS) entry which is preliminary data.</text>
</comment>
<dbReference type="Proteomes" id="UP000010411">
    <property type="component" value="Unassembled WGS sequence"/>
</dbReference>
<evidence type="ECO:0000256" key="1">
    <source>
        <dbReference type="SAM" id="MobiDB-lite"/>
    </source>
</evidence>
<evidence type="ECO:0000313" key="2">
    <source>
        <dbReference type="EMBL" id="EKX65212.1"/>
    </source>
</evidence>
<sequence length="40" mass="4171">MRPREVLSRPDISTAHRGAVRAGSPSPGREVGDVDPATDG</sequence>
<protein>
    <submittedName>
        <fullName evidence="2">Uncharacterized protein</fullName>
    </submittedName>
</protein>
<proteinExistence type="predicted"/>
<keyword evidence="3" id="KW-1185">Reference proteome</keyword>
<feature type="region of interest" description="Disordered" evidence="1">
    <location>
        <begin position="1"/>
        <end position="40"/>
    </location>
</feature>
<gene>
    <name evidence="2" type="ORF">STRIP9103_05225</name>
</gene>
<dbReference type="AlphaFoldDB" id="L1KX82"/>
<accession>L1KX82</accession>
<reference evidence="2 3" key="1">
    <citation type="submission" date="2012-11" db="EMBL/GenBank/DDBJ databases">
        <authorList>
            <person name="Huguet-Tapia J.C."/>
            <person name="Durkin A.S."/>
            <person name="Pettis G.S."/>
            <person name="Badger J.H."/>
        </authorList>
    </citation>
    <scope>NUCLEOTIDE SEQUENCE [LARGE SCALE GENOMIC DNA]</scope>
    <source>
        <strain evidence="2 3">91-03</strain>
    </source>
</reference>
<dbReference type="EMBL" id="AEJC01000303">
    <property type="protein sequence ID" value="EKX65212.1"/>
    <property type="molecule type" value="Genomic_DNA"/>
</dbReference>
<name>L1KX82_9ACTN</name>
<evidence type="ECO:0000313" key="3">
    <source>
        <dbReference type="Proteomes" id="UP000010411"/>
    </source>
</evidence>
<organism evidence="2 3">
    <name type="scientific">Streptomyces ipomoeae 91-03</name>
    <dbReference type="NCBI Taxonomy" id="698759"/>
    <lineage>
        <taxon>Bacteria</taxon>
        <taxon>Bacillati</taxon>
        <taxon>Actinomycetota</taxon>
        <taxon>Actinomycetes</taxon>
        <taxon>Kitasatosporales</taxon>
        <taxon>Streptomycetaceae</taxon>
        <taxon>Streptomyces</taxon>
    </lineage>
</organism>